<protein>
    <recommendedName>
        <fullName evidence="3">Type 4 fimbrial biogenesis protein PilX N-terminal domain-containing protein</fullName>
    </recommendedName>
</protein>
<evidence type="ECO:0008006" key="3">
    <source>
        <dbReference type="Google" id="ProtNLM"/>
    </source>
</evidence>
<evidence type="ECO:0000313" key="2">
    <source>
        <dbReference type="Proteomes" id="UP001172142"/>
    </source>
</evidence>
<reference evidence="1 2" key="1">
    <citation type="submission" date="2023-07" db="EMBL/GenBank/DDBJ databases">
        <title>Novel species in genus Planococcus.</title>
        <authorList>
            <person name="Ning S."/>
        </authorList>
    </citation>
    <scope>NUCLEOTIDE SEQUENCE [LARGE SCALE GENOMIC DNA]</scope>
    <source>
        <strain evidence="1 2">N017</strain>
    </source>
</reference>
<proteinExistence type="predicted"/>
<gene>
    <name evidence="1" type="ORF">QWY13_10510</name>
</gene>
<dbReference type="EMBL" id="JAUJWU010000002">
    <property type="protein sequence ID" value="MDN7245937.1"/>
    <property type="molecule type" value="Genomic_DNA"/>
</dbReference>
<name>A0ABT8NDH0_9BACL</name>
<dbReference type="RefSeq" id="WP_301856548.1">
    <property type="nucleotide sequence ID" value="NZ_JAUJWU010000002.1"/>
</dbReference>
<evidence type="ECO:0000313" key="1">
    <source>
        <dbReference type="EMBL" id="MDN7245937.1"/>
    </source>
</evidence>
<keyword evidence="2" id="KW-1185">Reference proteome</keyword>
<dbReference type="Proteomes" id="UP001172142">
    <property type="component" value="Unassembled WGS sequence"/>
</dbReference>
<accession>A0ABT8NDH0</accession>
<organism evidence="1 2">
    <name type="scientific">Planococcus shenhongbingii</name>
    <dbReference type="NCBI Taxonomy" id="3058398"/>
    <lineage>
        <taxon>Bacteria</taxon>
        <taxon>Bacillati</taxon>
        <taxon>Bacillota</taxon>
        <taxon>Bacilli</taxon>
        <taxon>Bacillales</taxon>
        <taxon>Caryophanaceae</taxon>
        <taxon>Planococcus</taxon>
    </lineage>
</organism>
<sequence>MMNKLKEESGYTLIIALLLIVLFLGMSAVFIQASLSHAKQEQTVDQGNLAVTAAEMGVEKYSKEAEKAFARTYALINAEAQVRKALLEAQVKKYPAHIVLNANCTKAIYPVMQEWINCNITEYDKELRGKFLNEMKNQLAISNMAEEQVSDTLSHKLSSISLQPVLAANNTVELELKVEGKKAMVNQGSLTNPSEVKIKSLSTKLKFPEVPFFDQSAASEIEVKWGQPLTDVTNFFPQLAGKPLSKCPEVSGIAKNMPPCEFVGKITSTYLEALKKAGVDSSFYIKVNDFPTNMNNFNAYGIPIFSAGGTITTNPNINSMDNLTIYYKGVLDFQNTNKLTNKNFIVAEIITFGNNQNIVGDNTLINIGNTAKDQFDAKMVTINSGSKLCINMDGVSLPTTKANLFTNIDQSDSNGQSGSDLAVKGSGKIHLYSNTAIPTVDSTKVKVVYFNDATKFLESCGVSINYNVEGVEKFGLPLLISDLKWNLDMEVDYQQ</sequence>
<comment type="caution">
    <text evidence="1">The sequence shown here is derived from an EMBL/GenBank/DDBJ whole genome shotgun (WGS) entry which is preliminary data.</text>
</comment>